<evidence type="ECO:0000259" key="1">
    <source>
        <dbReference type="Pfam" id="PF24043"/>
    </source>
</evidence>
<protein>
    <recommendedName>
        <fullName evidence="1">DUF7352 domain-containing protein</fullName>
    </recommendedName>
</protein>
<dbReference type="RefSeq" id="YP_010098326.1">
    <property type="nucleotide sequence ID" value="NC_055766.1"/>
</dbReference>
<proteinExistence type="predicted"/>
<keyword evidence="3" id="KW-1185">Reference proteome</keyword>
<dbReference type="KEGG" id="vg:65116008"/>
<feature type="domain" description="DUF7352" evidence="1">
    <location>
        <begin position="1"/>
        <end position="101"/>
    </location>
</feature>
<organism evidence="2 3">
    <name type="scientific">Gordonia phage Foxboro</name>
    <dbReference type="NCBI Taxonomy" id="2301602"/>
    <lineage>
        <taxon>Viruses</taxon>
        <taxon>Duplodnaviria</taxon>
        <taxon>Heunggongvirae</taxon>
        <taxon>Uroviricota</taxon>
        <taxon>Caudoviricetes</taxon>
        <taxon>Zierdtviridae</taxon>
        <taxon>Emilbogenvirinae</taxon>
        <taxon>Foxborovirus</taxon>
        <taxon>Foxborovirus foxboro</taxon>
    </lineage>
</organism>
<dbReference type="Proteomes" id="UP000267882">
    <property type="component" value="Segment"/>
</dbReference>
<dbReference type="Pfam" id="PF24043">
    <property type="entry name" value="DUF7352"/>
    <property type="match status" value="1"/>
</dbReference>
<name>A0A385UBQ6_9CAUD</name>
<evidence type="ECO:0000313" key="3">
    <source>
        <dbReference type="Proteomes" id="UP000267882"/>
    </source>
</evidence>
<dbReference type="EMBL" id="MH727547">
    <property type="protein sequence ID" value="AYB69172.1"/>
    <property type="molecule type" value="Genomic_DNA"/>
</dbReference>
<dbReference type="InterPro" id="IPR055776">
    <property type="entry name" value="DUF7352"/>
</dbReference>
<accession>A0A385UBQ6</accession>
<gene>
    <name evidence="2" type="primary">70</name>
    <name evidence="2" type="ORF">SEA_FOXBORO_70</name>
</gene>
<evidence type="ECO:0000313" key="2">
    <source>
        <dbReference type="EMBL" id="AYB69172.1"/>
    </source>
</evidence>
<reference evidence="2 3" key="1">
    <citation type="submission" date="2018-08" db="EMBL/GenBank/DDBJ databases">
        <authorList>
            <person name="Duda J.M."/>
            <person name="Larson A.P."/>
            <person name="Nowak S."/>
            <person name="Ricci M.J."/>
            <person name="Westholm D.E."/>
            <person name="Delesalle V.A."/>
            <person name="Garlena R.A."/>
            <person name="Russell D.A."/>
            <person name="Pope W.H."/>
            <person name="Jacobs-Sera D."/>
            <person name="Hatfull G.F."/>
        </authorList>
    </citation>
    <scope>NUCLEOTIDE SEQUENCE [LARGE SCALE GENOMIC DNA]</scope>
</reference>
<sequence>MTQTIWKFTIPIEDEVEVAINNAKLLRWLPRGDAFLRHRQADSLIIDEHVIELWAIVELHAGHHERRTVHVRGTGGHPLGNVGEYIATLRDGIFVWHVFDRAA</sequence>
<dbReference type="GeneID" id="65116008"/>